<evidence type="ECO:0000313" key="6">
    <source>
        <dbReference type="Proteomes" id="UP000023435"/>
    </source>
</evidence>
<organism evidence="5 6">
    <name type="scientific">Lysobacter capsici AZ78</name>
    <dbReference type="NCBI Taxonomy" id="1444315"/>
    <lineage>
        <taxon>Bacteria</taxon>
        <taxon>Pseudomonadati</taxon>
        <taxon>Pseudomonadota</taxon>
        <taxon>Gammaproteobacteria</taxon>
        <taxon>Lysobacterales</taxon>
        <taxon>Lysobacteraceae</taxon>
        <taxon>Lysobacter</taxon>
    </lineage>
</organism>
<dbReference type="InterPro" id="IPR001789">
    <property type="entry name" value="Sig_transdc_resp-reg_receiver"/>
</dbReference>
<dbReference type="InterPro" id="IPR007492">
    <property type="entry name" value="LytTR_DNA-bd_dom"/>
</dbReference>
<dbReference type="GO" id="GO:0003677">
    <property type="term" value="F:DNA binding"/>
    <property type="evidence" value="ECO:0007669"/>
    <property type="project" value="InterPro"/>
</dbReference>
<gene>
    <name evidence="5" type="ORF">AZ78_2425</name>
</gene>
<evidence type="ECO:0000259" key="4">
    <source>
        <dbReference type="PROSITE" id="PS50930"/>
    </source>
</evidence>
<evidence type="ECO:0000259" key="3">
    <source>
        <dbReference type="PROSITE" id="PS50110"/>
    </source>
</evidence>
<comment type="caution">
    <text evidence="5">The sequence shown here is derived from an EMBL/GenBank/DDBJ whole genome shotgun (WGS) entry which is preliminary data.</text>
</comment>
<dbReference type="Pfam" id="PF00072">
    <property type="entry name" value="Response_reg"/>
    <property type="match status" value="1"/>
</dbReference>
<proteinExistence type="predicted"/>
<feature type="modified residue" description="4-aspartylphosphate" evidence="2">
    <location>
        <position position="55"/>
    </location>
</feature>
<feature type="domain" description="HTH LytTR-type" evidence="4">
    <location>
        <begin position="156"/>
        <end position="252"/>
    </location>
</feature>
<dbReference type="PANTHER" id="PTHR37299">
    <property type="entry name" value="TRANSCRIPTIONAL REGULATOR-RELATED"/>
    <property type="match status" value="1"/>
</dbReference>
<dbReference type="EMBL" id="JAJA02000001">
    <property type="protein sequence ID" value="KWS04875.1"/>
    <property type="molecule type" value="Genomic_DNA"/>
</dbReference>
<dbReference type="SMART" id="SM00448">
    <property type="entry name" value="REC"/>
    <property type="match status" value="1"/>
</dbReference>
<keyword evidence="1" id="KW-0902">Two-component regulatory system</keyword>
<dbReference type="PROSITE" id="PS50930">
    <property type="entry name" value="HTH_LYTTR"/>
    <property type="match status" value="1"/>
</dbReference>
<keyword evidence="2" id="KW-0597">Phosphoprotein</keyword>
<evidence type="ECO:0000256" key="2">
    <source>
        <dbReference type="PROSITE-ProRule" id="PRU00169"/>
    </source>
</evidence>
<name>A0A108U983_9GAMM</name>
<evidence type="ECO:0000256" key="1">
    <source>
        <dbReference type="ARBA" id="ARBA00023012"/>
    </source>
</evidence>
<dbReference type="InterPro" id="IPR011006">
    <property type="entry name" value="CheY-like_superfamily"/>
</dbReference>
<feature type="domain" description="Response regulatory" evidence="3">
    <location>
        <begin position="2"/>
        <end position="115"/>
    </location>
</feature>
<keyword evidence="6" id="KW-1185">Reference proteome</keyword>
<dbReference type="GO" id="GO:0000156">
    <property type="term" value="F:phosphorelay response regulator activity"/>
    <property type="evidence" value="ECO:0007669"/>
    <property type="project" value="InterPro"/>
</dbReference>
<evidence type="ECO:0000313" key="5">
    <source>
        <dbReference type="EMBL" id="KWS04875.1"/>
    </source>
</evidence>
<dbReference type="InterPro" id="IPR046947">
    <property type="entry name" value="LytR-like"/>
</dbReference>
<dbReference type="PANTHER" id="PTHR37299:SF1">
    <property type="entry name" value="STAGE 0 SPORULATION PROTEIN A HOMOLOG"/>
    <property type="match status" value="1"/>
</dbReference>
<dbReference type="RefSeq" id="WP_036102487.1">
    <property type="nucleotide sequence ID" value="NZ_JAJA02000001.1"/>
</dbReference>
<accession>A0A108U983</accession>
<dbReference type="SUPFAM" id="SSF52172">
    <property type="entry name" value="CheY-like"/>
    <property type="match status" value="1"/>
</dbReference>
<dbReference type="Proteomes" id="UP000023435">
    <property type="component" value="Unassembled WGS sequence"/>
</dbReference>
<dbReference type="OrthoDB" id="236568at2"/>
<protein>
    <submittedName>
        <fullName evidence="5">Two-component system response regulator</fullName>
    </submittedName>
</protein>
<dbReference type="AlphaFoldDB" id="A0A108U983"/>
<dbReference type="Gene3D" id="2.40.50.1020">
    <property type="entry name" value="LytTr DNA-binding domain"/>
    <property type="match status" value="1"/>
</dbReference>
<dbReference type="Gene3D" id="3.40.50.2300">
    <property type="match status" value="1"/>
</dbReference>
<dbReference type="PROSITE" id="PS50110">
    <property type="entry name" value="RESPONSE_REGULATORY"/>
    <property type="match status" value="1"/>
</dbReference>
<sequence>MRALIVEDEAVAARTLLDLLRQTAPDLRLEPPLGSVAACIERLSRQPLPDLMFMDVHLSDGLCFDILDAIPASVPIIFTTAYDQFALKAFDAFGIDYLLKPLRPERLALALSKWRQLTMAGTGPAPRPVDLAQAYFGPGQRYRERFLVATGQVLTSVPVGDIAYFHKDLMVRLVTREARGHVMSQSLDELMPMLDPARFFRANRQTIVQIDAIARVHRGFKGKLELELIAGCQLEVVVSQERAAALRDWLGA</sequence>
<reference evidence="5 6" key="1">
    <citation type="journal article" date="2014" name="Genome Announc.">
        <title>Draft Genome Sequence of Lysobacter capsici AZ78, a Bacterium Antagonistic to Plant-Pathogenic Oomycetes.</title>
        <authorList>
            <person name="Puopolo G."/>
            <person name="Sonego P."/>
            <person name="Engelen K."/>
            <person name="Pertot I."/>
        </authorList>
    </citation>
    <scope>NUCLEOTIDE SEQUENCE [LARGE SCALE GENOMIC DNA]</scope>
    <source>
        <strain evidence="5 6">AZ78</strain>
    </source>
</reference>
<dbReference type="SMART" id="SM00850">
    <property type="entry name" value="LytTR"/>
    <property type="match status" value="1"/>
</dbReference>
<dbReference type="Pfam" id="PF04397">
    <property type="entry name" value="LytTR"/>
    <property type="match status" value="1"/>
</dbReference>